<dbReference type="EMBL" id="JANUGU010000009">
    <property type="protein sequence ID" value="MCS0660604.1"/>
    <property type="molecule type" value="Genomic_DNA"/>
</dbReference>
<evidence type="ECO:0000313" key="4">
    <source>
        <dbReference type="Proteomes" id="UP001204621"/>
    </source>
</evidence>
<name>A0ABT2D3B5_9BURK</name>
<gene>
    <name evidence="3" type="ORF">NX778_21235</name>
</gene>
<organism evidence="3 4">
    <name type="scientific">Massilia terrae</name>
    <dbReference type="NCBI Taxonomy" id="1811224"/>
    <lineage>
        <taxon>Bacteria</taxon>
        <taxon>Pseudomonadati</taxon>
        <taxon>Pseudomonadota</taxon>
        <taxon>Betaproteobacteria</taxon>
        <taxon>Burkholderiales</taxon>
        <taxon>Oxalobacteraceae</taxon>
        <taxon>Telluria group</taxon>
        <taxon>Massilia</taxon>
    </lineage>
</organism>
<dbReference type="Gene3D" id="3.40.710.10">
    <property type="entry name" value="DD-peptidase/beta-lactamase superfamily"/>
    <property type="match status" value="1"/>
</dbReference>
<keyword evidence="4" id="KW-1185">Reference proteome</keyword>
<dbReference type="Pfam" id="PF00144">
    <property type="entry name" value="Beta-lactamase"/>
    <property type="match status" value="1"/>
</dbReference>
<keyword evidence="1" id="KW-0732">Signal</keyword>
<dbReference type="SUPFAM" id="SSF56601">
    <property type="entry name" value="beta-lactamase/transpeptidase-like"/>
    <property type="match status" value="1"/>
</dbReference>
<evidence type="ECO:0000256" key="1">
    <source>
        <dbReference type="SAM" id="SignalP"/>
    </source>
</evidence>
<sequence length="402" mass="43268">MIQRREFVLAMAALASGGARASAAPARKGLAAIAPTMQAFVDAGTIAGAVTLVQHEGKLVHLAATGWRDIEQRAPMSTDTVFQVMSQSKPFIATSVGLLLDEGKLKIDDPVDAFLPEFGDQWLLVRGDPNERVLARPSRKITIGDVLSHSSGLPDAAPVTHPFAVKMRYSLAEVVAVLSQQPLEAEPGARWRYSNQGIAVAARIVEVVAGRPYENFVEQRIFAPLGMKASCYRPAAEVWPKIAADYELREGRLREMENGSPGYGALKLRQGTRYPLPEAGIFSTAEDMARFHQMFLDGGRTKGERLLSPQAVATLLMPRIAIPPERGMSGSAQALGWRIQTAAGNGLAAGTIHHSGAFGSFGWADPQRHIVGVMLVQRPGAVDERKAMTKLVAAAYEKGEIA</sequence>
<dbReference type="Proteomes" id="UP001204621">
    <property type="component" value="Unassembled WGS sequence"/>
</dbReference>
<dbReference type="InterPro" id="IPR050789">
    <property type="entry name" value="Diverse_Enzym_Activities"/>
</dbReference>
<dbReference type="PANTHER" id="PTHR43283">
    <property type="entry name" value="BETA-LACTAMASE-RELATED"/>
    <property type="match status" value="1"/>
</dbReference>
<dbReference type="PROSITE" id="PS51318">
    <property type="entry name" value="TAT"/>
    <property type="match status" value="1"/>
</dbReference>
<dbReference type="InterPro" id="IPR006311">
    <property type="entry name" value="TAT_signal"/>
</dbReference>
<accession>A0ABT2D3B5</accession>
<comment type="caution">
    <text evidence="3">The sequence shown here is derived from an EMBL/GenBank/DDBJ whole genome shotgun (WGS) entry which is preliminary data.</text>
</comment>
<evidence type="ECO:0000313" key="3">
    <source>
        <dbReference type="EMBL" id="MCS0660604.1"/>
    </source>
</evidence>
<proteinExistence type="predicted"/>
<dbReference type="InterPro" id="IPR001466">
    <property type="entry name" value="Beta-lactam-related"/>
</dbReference>
<feature type="chain" id="PRO_5045367058" evidence="1">
    <location>
        <begin position="22"/>
        <end position="402"/>
    </location>
</feature>
<protein>
    <submittedName>
        <fullName evidence="3">Beta-lactamase family protein</fullName>
    </submittedName>
</protein>
<reference evidence="3 4" key="1">
    <citation type="submission" date="2022-08" db="EMBL/GenBank/DDBJ databases">
        <title>Reclassification of Massilia species as members of the genera Telluria, Duganella, Pseudoduganella, Mokoshia gen. nov. and Zemynaea gen. nov. using orthogonal and non-orthogonal genome-based approaches.</title>
        <authorList>
            <person name="Bowman J.P."/>
        </authorList>
    </citation>
    <scope>NUCLEOTIDE SEQUENCE [LARGE SCALE GENOMIC DNA]</scope>
    <source>
        <strain evidence="3 4">JCM 31606</strain>
    </source>
</reference>
<dbReference type="InterPro" id="IPR012338">
    <property type="entry name" value="Beta-lactam/transpept-like"/>
</dbReference>
<evidence type="ECO:0000259" key="2">
    <source>
        <dbReference type="Pfam" id="PF00144"/>
    </source>
</evidence>
<feature type="signal peptide" evidence="1">
    <location>
        <begin position="1"/>
        <end position="21"/>
    </location>
</feature>
<feature type="domain" description="Beta-lactamase-related" evidence="2">
    <location>
        <begin position="36"/>
        <end position="395"/>
    </location>
</feature>
<dbReference type="RefSeq" id="WP_258813798.1">
    <property type="nucleotide sequence ID" value="NZ_JANUGU010000009.1"/>
</dbReference>